<dbReference type="EMBL" id="CADEAL010001968">
    <property type="protein sequence ID" value="CAB1437005.1"/>
    <property type="molecule type" value="Genomic_DNA"/>
</dbReference>
<reference evidence="2" key="1">
    <citation type="submission" date="2020-03" db="EMBL/GenBank/DDBJ databases">
        <authorList>
            <person name="Weist P."/>
        </authorList>
    </citation>
    <scope>NUCLEOTIDE SEQUENCE</scope>
</reference>
<proteinExistence type="predicted"/>
<dbReference type="Proteomes" id="UP001153269">
    <property type="component" value="Unassembled WGS sequence"/>
</dbReference>
<feature type="region of interest" description="Disordered" evidence="1">
    <location>
        <begin position="1"/>
        <end position="30"/>
    </location>
</feature>
<sequence>MPVEEPPPPPPPGLCHGGLTGTMATDTNRPQQWGSVRSACLSAFFSATKTLLSQENLEATGNRRERAEEIAPVQEGDEFGVHHFIFSIEL</sequence>
<comment type="caution">
    <text evidence="2">The sequence shown here is derived from an EMBL/GenBank/DDBJ whole genome shotgun (WGS) entry which is preliminary data.</text>
</comment>
<feature type="compositionally biased region" description="Pro residues" evidence="1">
    <location>
        <begin position="1"/>
        <end position="13"/>
    </location>
</feature>
<gene>
    <name evidence="2" type="ORF">PLEPLA_LOCUS25038</name>
</gene>
<evidence type="ECO:0000313" key="3">
    <source>
        <dbReference type="Proteomes" id="UP001153269"/>
    </source>
</evidence>
<accession>A0A9N7UTX6</accession>
<evidence type="ECO:0000256" key="1">
    <source>
        <dbReference type="SAM" id="MobiDB-lite"/>
    </source>
</evidence>
<name>A0A9N7UTX6_PLEPL</name>
<protein>
    <submittedName>
        <fullName evidence="2">Uncharacterized protein</fullName>
    </submittedName>
</protein>
<keyword evidence="3" id="KW-1185">Reference proteome</keyword>
<evidence type="ECO:0000313" key="2">
    <source>
        <dbReference type="EMBL" id="CAB1437005.1"/>
    </source>
</evidence>
<dbReference type="AlphaFoldDB" id="A0A9N7UTX6"/>
<organism evidence="2 3">
    <name type="scientific">Pleuronectes platessa</name>
    <name type="common">European plaice</name>
    <dbReference type="NCBI Taxonomy" id="8262"/>
    <lineage>
        <taxon>Eukaryota</taxon>
        <taxon>Metazoa</taxon>
        <taxon>Chordata</taxon>
        <taxon>Craniata</taxon>
        <taxon>Vertebrata</taxon>
        <taxon>Euteleostomi</taxon>
        <taxon>Actinopterygii</taxon>
        <taxon>Neopterygii</taxon>
        <taxon>Teleostei</taxon>
        <taxon>Neoteleostei</taxon>
        <taxon>Acanthomorphata</taxon>
        <taxon>Carangaria</taxon>
        <taxon>Pleuronectiformes</taxon>
        <taxon>Pleuronectoidei</taxon>
        <taxon>Pleuronectidae</taxon>
        <taxon>Pleuronectes</taxon>
    </lineage>
</organism>